<dbReference type="Pfam" id="PF01177">
    <property type="entry name" value="Asp_Glu_race"/>
    <property type="match status" value="2"/>
</dbReference>
<dbReference type="InterPro" id="IPR033134">
    <property type="entry name" value="Asp/Glu_racemase_AS_2"/>
</dbReference>
<organism evidence="4 5">
    <name type="scientific">Trinickia dabaoshanensis</name>
    <dbReference type="NCBI Taxonomy" id="564714"/>
    <lineage>
        <taxon>Bacteria</taxon>
        <taxon>Pseudomonadati</taxon>
        <taxon>Pseudomonadota</taxon>
        <taxon>Betaproteobacteria</taxon>
        <taxon>Burkholderiales</taxon>
        <taxon>Burkholderiaceae</taxon>
        <taxon>Trinickia</taxon>
    </lineage>
</organism>
<dbReference type="Gene3D" id="3.40.50.1860">
    <property type="match status" value="4"/>
</dbReference>
<dbReference type="PROSITE" id="PS00923">
    <property type="entry name" value="ASP_GLU_RACEMASE_1"/>
    <property type="match status" value="1"/>
</dbReference>
<reference evidence="4 5" key="1">
    <citation type="submission" date="2018-01" db="EMBL/GenBank/DDBJ databases">
        <title>Whole genome analyses suggest that Burkholderia sensu lato contains two further novel genera in the rhizoxinica-symbiotica group Mycetohabitans gen. nov., and Trinickia gen. nov.: implications for the evolution of diazotrophy and nodulation in the Burkholderiaceae.</title>
        <authorList>
            <person name="Estrada-de los Santos P."/>
            <person name="Palmer M."/>
            <person name="Chavez-Ramirez B."/>
            <person name="Beukes C."/>
            <person name="Steenkamp E.T."/>
            <person name="Hirsch A.M."/>
            <person name="Manyaka P."/>
            <person name="Maluk M."/>
            <person name="Lafos M."/>
            <person name="Crook M."/>
            <person name="Gross E."/>
            <person name="Simon M.F."/>
            <person name="Bueno dos Reis Junior F."/>
            <person name="Poole P.S."/>
            <person name="Venter S.N."/>
            <person name="James E.K."/>
        </authorList>
    </citation>
    <scope>NUCLEOTIDE SEQUENCE [LARGE SCALE GENOMIC DNA]</scope>
    <source>
        <strain evidence="4 5">GIMN1.004</strain>
    </source>
</reference>
<proteinExistence type="inferred from homology"/>
<dbReference type="InterPro" id="IPR001920">
    <property type="entry name" value="Asp/Glu_race"/>
</dbReference>
<dbReference type="PANTHER" id="PTHR21198:SF7">
    <property type="entry name" value="ASPARTATE-GLUTAMATE RACEMASE FAMILY"/>
    <property type="match status" value="1"/>
</dbReference>
<dbReference type="GO" id="GO:0047661">
    <property type="term" value="F:amino-acid racemase activity"/>
    <property type="evidence" value="ECO:0007669"/>
    <property type="project" value="InterPro"/>
</dbReference>
<evidence type="ECO:0000256" key="1">
    <source>
        <dbReference type="ARBA" id="ARBA00007847"/>
    </source>
</evidence>
<comment type="caution">
    <text evidence="4">The sequence shown here is derived from an EMBL/GenBank/DDBJ whole genome shotgun (WGS) entry which is preliminary data.</text>
</comment>
<evidence type="ECO:0000256" key="2">
    <source>
        <dbReference type="ARBA" id="ARBA00023235"/>
    </source>
</evidence>
<feature type="compositionally biased region" description="Low complexity" evidence="3">
    <location>
        <begin position="502"/>
        <end position="512"/>
    </location>
</feature>
<protein>
    <submittedName>
        <fullName evidence="4">Aspartate racemase</fullName>
    </submittedName>
</protein>
<dbReference type="SUPFAM" id="SSF53681">
    <property type="entry name" value="Aspartate/glutamate racemase"/>
    <property type="match status" value="4"/>
</dbReference>
<keyword evidence="2" id="KW-0413">Isomerase</keyword>
<evidence type="ECO:0000313" key="5">
    <source>
        <dbReference type="Proteomes" id="UP000235616"/>
    </source>
</evidence>
<evidence type="ECO:0000313" key="4">
    <source>
        <dbReference type="EMBL" id="PMS22132.1"/>
    </source>
</evidence>
<dbReference type="PANTHER" id="PTHR21198">
    <property type="entry name" value="GLUTAMATE RACEMASE"/>
    <property type="match status" value="1"/>
</dbReference>
<dbReference type="InterPro" id="IPR018187">
    <property type="entry name" value="Asp/Glu_racemase_AS_1"/>
</dbReference>
<dbReference type="NCBIfam" id="TIGR00035">
    <property type="entry name" value="asp_race"/>
    <property type="match status" value="1"/>
</dbReference>
<dbReference type="EMBL" id="PNYA01000004">
    <property type="protein sequence ID" value="PMS22132.1"/>
    <property type="molecule type" value="Genomic_DNA"/>
</dbReference>
<dbReference type="InterPro" id="IPR004380">
    <property type="entry name" value="Asp_race"/>
</dbReference>
<keyword evidence="5" id="KW-1185">Reference proteome</keyword>
<evidence type="ECO:0000256" key="3">
    <source>
        <dbReference type="SAM" id="MobiDB-lite"/>
    </source>
</evidence>
<dbReference type="InterPro" id="IPR015942">
    <property type="entry name" value="Asp/Glu/hydantoin_racemase"/>
</dbReference>
<gene>
    <name evidence="4" type="ORF">C0Z18_06385</name>
</gene>
<name>A0A2N7VY95_9BURK</name>
<dbReference type="PROSITE" id="PS00924">
    <property type="entry name" value="ASP_GLU_RACEMASE_2"/>
    <property type="match status" value="1"/>
</dbReference>
<feature type="region of interest" description="Disordered" evidence="3">
    <location>
        <begin position="485"/>
        <end position="512"/>
    </location>
</feature>
<dbReference type="RefSeq" id="WP_102644532.1">
    <property type="nucleotide sequence ID" value="NZ_PNYA01000004.1"/>
</dbReference>
<accession>A0A2N7VY95</accession>
<dbReference type="AlphaFoldDB" id="A0A2N7VY95"/>
<dbReference type="OrthoDB" id="9803739at2"/>
<comment type="similarity">
    <text evidence="1">Belongs to the aspartate/glutamate racemases family.</text>
</comment>
<dbReference type="Proteomes" id="UP000235616">
    <property type="component" value="Unassembled WGS sequence"/>
</dbReference>
<sequence>MHPINRSFGVVGGDGVLGAADVFFKMIKSASASEDGERLDIVFEQHPIQSDVSDDPHSTQRKLYVYDTILSLESRGVTTVVLPSFVSHLYLEQLRENCAIEIVDMVEGLHAHVRRRFPGIRRVGILTSDSIAESGLFERYFANPQFEVLYPQVDEGEHSNRVTQAVYGRSGVESGNWAGRSIELLREACAGLMARGADLLLTGLTELGLVVEHLEPLDVPLVDANCVYAQYVLNGQYASRTRTFKVGVVGGVGPAATVDFMQKIVRNTPATRDQDHIKLLVEQNPQIPDRTESLVAGGADPTVSLYATCKKLEAGAADIIAIPCNTAHAFVERIQPYLNVPIVNMLTVTAELLRATFPTLREVGLLATTGTIASRVYERPLTAAGLVQVTPAPALQERVMRAIYGPKGVKAGYTTGECMDDIAAACDGLMERGCQVIILGCTELPLLLPQGERSSASGRVAWLADPTEILAKRCVAYARGEIEAPGARGASTPADVSRAARRATTATPFSST</sequence>